<organism evidence="1">
    <name type="scientific">Proteinivorax hydrogeniformans</name>
    <dbReference type="NCBI Taxonomy" id="1826727"/>
    <lineage>
        <taxon>Bacteria</taxon>
        <taxon>Bacillati</taxon>
        <taxon>Bacillota</taxon>
        <taxon>Clostridia</taxon>
        <taxon>Eubacteriales</taxon>
        <taxon>Proteinivoracaceae</taxon>
        <taxon>Proteinivorax</taxon>
    </lineage>
</organism>
<reference evidence="1" key="2">
    <citation type="submission" date="2024-06" db="EMBL/GenBank/DDBJ databases">
        <authorList>
            <person name="Petrova K.O."/>
            <person name="Toshchakov S.V."/>
            <person name="Boltjanskaja Y.V."/>
            <person name="Kevbrin V.V."/>
        </authorList>
    </citation>
    <scope>NUCLEOTIDE SEQUENCE</scope>
    <source>
        <strain evidence="1">Z-710</strain>
    </source>
</reference>
<gene>
    <name evidence="1" type="ORF">PRVXH_002615</name>
</gene>
<dbReference type="AlphaFoldDB" id="A0AAU8HTP8"/>
<reference evidence="1" key="1">
    <citation type="journal article" date="2018" name="Antonie Van Leeuwenhoek">
        <title>Proteinivorax hydrogeniformans sp. nov., an anaerobic, haloalkaliphilic bacterium fermenting proteinaceous compounds with high hydrogen production.</title>
        <authorList>
            <person name="Boltyanskaya Y."/>
            <person name="Detkova E."/>
            <person name="Pimenov N."/>
            <person name="Kevbrin V."/>
        </authorList>
    </citation>
    <scope>NUCLEOTIDE SEQUENCE</scope>
    <source>
        <strain evidence="1">Z-710</strain>
    </source>
</reference>
<dbReference type="RefSeq" id="WP_353893202.1">
    <property type="nucleotide sequence ID" value="NZ_CP159485.1"/>
</dbReference>
<protein>
    <recommendedName>
        <fullName evidence="2">Molybdopterin-guanine dinucleotide biosynthesis protein B</fullName>
    </recommendedName>
</protein>
<proteinExistence type="predicted"/>
<sequence>MNNILTSIASPEIFSLSIVGMGKNTGKTVTLNYLINKFNYLEGLAVTSVGLDGEDIDQVTYTEKPAVYFYEDMLVATASETLKEFDCQFEILAGTEVYNQLGEIMLIKIKSFGTGIVAGPKQSQQLIKVLKKLKQFGAKKVFVDGAINRKAAAAPTVTDGTILATGAAITRNINNLVQETVHQVNLLSLPKWKGKTPSDSSRLMMIIGENIQRTPFSSAIKAKDIIQYFKDGQRNAVFVPGAVTTGFINEVTSFVSKGHKVDIIAKDGTKIFCLPQDLNNFIKKGGNLYVKRSCKLLGVFINPVSPKGYEFSSQDLVNKLQRFIKLPVVDPLK</sequence>
<accession>A0AAU8HTP8</accession>
<name>A0AAU8HTP8_9FIRM</name>
<evidence type="ECO:0000313" key="1">
    <source>
        <dbReference type="EMBL" id="XCI28650.1"/>
    </source>
</evidence>
<evidence type="ECO:0008006" key="2">
    <source>
        <dbReference type="Google" id="ProtNLM"/>
    </source>
</evidence>
<dbReference type="EMBL" id="CP159485">
    <property type="protein sequence ID" value="XCI28650.1"/>
    <property type="molecule type" value="Genomic_DNA"/>
</dbReference>